<evidence type="ECO:0000313" key="1">
    <source>
        <dbReference type="EMBL" id="KNC31383.1"/>
    </source>
</evidence>
<name>A0A0L0CG76_LUCCU</name>
<reference evidence="1 2" key="1">
    <citation type="journal article" date="2015" name="Nat. Commun.">
        <title>Lucilia cuprina genome unlocks parasitic fly biology to underpin future interventions.</title>
        <authorList>
            <person name="Anstead C.A."/>
            <person name="Korhonen P.K."/>
            <person name="Young N.D."/>
            <person name="Hall R.S."/>
            <person name="Jex A.R."/>
            <person name="Murali S.C."/>
            <person name="Hughes D.S."/>
            <person name="Lee S.F."/>
            <person name="Perry T."/>
            <person name="Stroehlein A.J."/>
            <person name="Ansell B.R."/>
            <person name="Breugelmans B."/>
            <person name="Hofmann A."/>
            <person name="Qu J."/>
            <person name="Dugan S."/>
            <person name="Lee S.L."/>
            <person name="Chao H."/>
            <person name="Dinh H."/>
            <person name="Han Y."/>
            <person name="Doddapaneni H.V."/>
            <person name="Worley K.C."/>
            <person name="Muzny D.M."/>
            <person name="Ioannidis P."/>
            <person name="Waterhouse R.M."/>
            <person name="Zdobnov E.M."/>
            <person name="James P.J."/>
            <person name="Bagnall N.H."/>
            <person name="Kotze A.C."/>
            <person name="Gibbs R.A."/>
            <person name="Richards S."/>
            <person name="Batterham P."/>
            <person name="Gasser R.B."/>
        </authorList>
    </citation>
    <scope>NUCLEOTIDE SEQUENCE [LARGE SCALE GENOMIC DNA]</scope>
    <source>
        <strain evidence="1 2">LS</strain>
        <tissue evidence="1">Full body</tissue>
    </source>
</reference>
<keyword evidence="2" id="KW-1185">Reference proteome</keyword>
<gene>
    <name evidence="1" type="ORF">FF38_09736</name>
</gene>
<organism evidence="1 2">
    <name type="scientific">Lucilia cuprina</name>
    <name type="common">Green bottle fly</name>
    <name type="synonym">Australian sheep blowfly</name>
    <dbReference type="NCBI Taxonomy" id="7375"/>
    <lineage>
        <taxon>Eukaryota</taxon>
        <taxon>Metazoa</taxon>
        <taxon>Ecdysozoa</taxon>
        <taxon>Arthropoda</taxon>
        <taxon>Hexapoda</taxon>
        <taxon>Insecta</taxon>
        <taxon>Pterygota</taxon>
        <taxon>Neoptera</taxon>
        <taxon>Endopterygota</taxon>
        <taxon>Diptera</taxon>
        <taxon>Brachycera</taxon>
        <taxon>Muscomorpha</taxon>
        <taxon>Oestroidea</taxon>
        <taxon>Calliphoridae</taxon>
        <taxon>Luciliinae</taxon>
        <taxon>Lucilia</taxon>
    </lineage>
</organism>
<accession>A0A0L0CG76</accession>
<dbReference type="Proteomes" id="UP000037069">
    <property type="component" value="Unassembled WGS sequence"/>
</dbReference>
<sequence>MVVVEVSSPTPVMEMDGIPPGSTLMDSTETGVTGEQYISTSNLDAVFLLFGEAHANCEKSKLVFTTAIYQGNTHKFLAEKIRRPEISSLEELEICHLSQACCAKPIRYPIIKGSPICFSRFPKRCTPSKNNYGPKINNPSRVGQSPNTALNQSQCGHTLTFGFSVYYEAPAVDGPDLLKVLGDFGTNGLDARSLSEPFPLLISIQRSDYWVVDLLPPQFAHSLPFGRLQIDEAIDLSLL</sequence>
<comment type="caution">
    <text evidence="1">The sequence shown here is derived from an EMBL/GenBank/DDBJ whole genome shotgun (WGS) entry which is preliminary data.</text>
</comment>
<protein>
    <submittedName>
        <fullName evidence="1">Uncharacterized protein</fullName>
    </submittedName>
</protein>
<dbReference type="EMBL" id="JRES01000426">
    <property type="protein sequence ID" value="KNC31383.1"/>
    <property type="molecule type" value="Genomic_DNA"/>
</dbReference>
<dbReference type="AlphaFoldDB" id="A0A0L0CG76"/>
<evidence type="ECO:0000313" key="2">
    <source>
        <dbReference type="Proteomes" id="UP000037069"/>
    </source>
</evidence>
<proteinExistence type="predicted"/>